<comment type="caution">
    <text evidence="2">The sequence shown here is derived from an EMBL/GenBank/DDBJ whole genome shotgun (WGS) entry which is preliminary data.</text>
</comment>
<dbReference type="Proteomes" id="UP000653305">
    <property type="component" value="Unassembled WGS sequence"/>
</dbReference>
<keyword evidence="1" id="KW-0812">Transmembrane</keyword>
<evidence type="ECO:0000313" key="3">
    <source>
        <dbReference type="Proteomes" id="UP000653305"/>
    </source>
</evidence>
<sequence>MISTKNLLEISETLKNKIWNETKKMWRVAGPSILMRFSTFGVSVISQAFVGHIGPTELAAYALVFTVILRFANSILLGMNTIVDRFNHHHNHTLPAIRLRLPDSKSSRPGRAHRRRGGKHCALVHPGYILLRRVLQLPDVPAGGQSKNHVISYMAVYSLLQHVFGSWLLTVRYAFGVPGAMVSTILAYWIPSFGQLVYVMFGGCPDTWTGFTTFAFKDLGPMIKLSLSSGGHDLPQHKWLGRDDIYRFHEWSKGAFGLLFHEERGRGRGGR</sequence>
<feature type="transmembrane region" description="Helical" evidence="1">
    <location>
        <begin position="33"/>
        <end position="53"/>
    </location>
</feature>
<feature type="transmembrane region" description="Helical" evidence="1">
    <location>
        <begin position="167"/>
        <end position="190"/>
    </location>
</feature>
<evidence type="ECO:0000313" key="2">
    <source>
        <dbReference type="EMBL" id="GFQ05972.1"/>
    </source>
</evidence>
<gene>
    <name evidence="2" type="ORF">PHJA_002741200</name>
</gene>
<evidence type="ECO:0000256" key="1">
    <source>
        <dbReference type="SAM" id="Phobius"/>
    </source>
</evidence>
<reference evidence="2" key="1">
    <citation type="submission" date="2020-07" db="EMBL/GenBank/DDBJ databases">
        <title>Ethylene signaling mediates host invasion by parasitic plants.</title>
        <authorList>
            <person name="Yoshida S."/>
        </authorList>
    </citation>
    <scope>NUCLEOTIDE SEQUENCE</scope>
    <source>
        <strain evidence="2">Okayama</strain>
    </source>
</reference>
<name>A0A830DIZ6_9LAMI</name>
<feature type="transmembrane region" description="Helical" evidence="1">
    <location>
        <begin position="59"/>
        <end position="79"/>
    </location>
</feature>
<dbReference type="PANTHER" id="PTHR11206">
    <property type="entry name" value="MULTIDRUG RESISTANCE PROTEIN"/>
    <property type="match status" value="1"/>
</dbReference>
<dbReference type="AlphaFoldDB" id="A0A830DIZ6"/>
<dbReference type="EMBL" id="BMAC01001137">
    <property type="protein sequence ID" value="GFQ05972.1"/>
    <property type="molecule type" value="Genomic_DNA"/>
</dbReference>
<proteinExistence type="predicted"/>
<keyword evidence="1" id="KW-1133">Transmembrane helix</keyword>
<dbReference type="OrthoDB" id="2126698at2759"/>
<organism evidence="2 3">
    <name type="scientific">Phtheirospermum japonicum</name>
    <dbReference type="NCBI Taxonomy" id="374723"/>
    <lineage>
        <taxon>Eukaryota</taxon>
        <taxon>Viridiplantae</taxon>
        <taxon>Streptophyta</taxon>
        <taxon>Embryophyta</taxon>
        <taxon>Tracheophyta</taxon>
        <taxon>Spermatophyta</taxon>
        <taxon>Magnoliopsida</taxon>
        <taxon>eudicotyledons</taxon>
        <taxon>Gunneridae</taxon>
        <taxon>Pentapetalae</taxon>
        <taxon>asterids</taxon>
        <taxon>lamiids</taxon>
        <taxon>Lamiales</taxon>
        <taxon>Orobanchaceae</taxon>
        <taxon>Orobanchaceae incertae sedis</taxon>
        <taxon>Phtheirospermum</taxon>
    </lineage>
</organism>
<keyword evidence="1" id="KW-0472">Membrane</keyword>
<accession>A0A830DIZ6</accession>
<keyword evidence="3" id="KW-1185">Reference proteome</keyword>
<protein>
    <submittedName>
        <fullName evidence="2">Protein transparent testa 12</fullName>
    </submittedName>
</protein>